<evidence type="ECO:0000313" key="9">
    <source>
        <dbReference type="Proteomes" id="UP000694240"/>
    </source>
</evidence>
<accession>A0A8T2A6R2</accession>
<comment type="caution">
    <text evidence="8">The sequence shown here is derived from an EMBL/GenBank/DDBJ whole genome shotgun (WGS) entry which is preliminary data.</text>
</comment>
<reference evidence="8 9" key="1">
    <citation type="submission" date="2020-12" db="EMBL/GenBank/DDBJ databases">
        <title>Concerted genomic and epigenomic changes stabilize Arabidopsis allopolyploids.</title>
        <authorList>
            <person name="Chen Z."/>
        </authorList>
    </citation>
    <scope>NUCLEOTIDE SEQUENCE [LARGE SCALE GENOMIC DNA]</scope>
    <source>
        <strain evidence="8">Allo738</strain>
        <tissue evidence="8">Leaf</tissue>
    </source>
</reference>
<feature type="non-terminal residue" evidence="8">
    <location>
        <position position="1"/>
    </location>
</feature>
<dbReference type="PANTHER" id="PTHR34118:SF6">
    <property type="entry name" value="PROTEIN CONSERVED ONLY IN THE GREEN LINEAGE 160, CHLOROPLASTIC"/>
    <property type="match status" value="1"/>
</dbReference>
<evidence type="ECO:0000256" key="1">
    <source>
        <dbReference type="ARBA" id="ARBA00004141"/>
    </source>
</evidence>
<name>A0A8T2A6R2_9BRAS</name>
<dbReference type="EMBL" id="JAEFBK010000009">
    <property type="protein sequence ID" value="KAG7568818.1"/>
    <property type="molecule type" value="Genomic_DNA"/>
</dbReference>
<evidence type="ECO:0000313" key="8">
    <source>
        <dbReference type="EMBL" id="KAG7568818.1"/>
    </source>
</evidence>
<dbReference type="AlphaFoldDB" id="A0A8T2A6R2"/>
<keyword evidence="4 6" id="KW-0472">Membrane</keyword>
<feature type="transmembrane region" description="Helical" evidence="6">
    <location>
        <begin position="6"/>
        <end position="23"/>
    </location>
</feature>
<evidence type="ECO:0000256" key="2">
    <source>
        <dbReference type="ARBA" id="ARBA00022692"/>
    </source>
</evidence>
<feature type="region of interest" description="Disordered" evidence="5">
    <location>
        <begin position="115"/>
        <end position="134"/>
    </location>
</feature>
<keyword evidence="3 6" id="KW-1133">Transmembrane helix</keyword>
<evidence type="ECO:0000256" key="6">
    <source>
        <dbReference type="SAM" id="Phobius"/>
    </source>
</evidence>
<feature type="domain" description="CGL160/ATPI" evidence="7">
    <location>
        <begin position="222"/>
        <end position="354"/>
    </location>
</feature>
<dbReference type="Pfam" id="PF24763">
    <property type="entry name" value="CGL160_C"/>
    <property type="match status" value="1"/>
</dbReference>
<dbReference type="Proteomes" id="UP000694240">
    <property type="component" value="Chromosome 9"/>
</dbReference>
<keyword evidence="2 6" id="KW-0812">Transmembrane</keyword>
<dbReference type="InterPro" id="IPR056309">
    <property type="entry name" value="CGL160/ATPI_dom"/>
</dbReference>
<organism evidence="8 9">
    <name type="scientific">Arabidopsis thaliana x Arabidopsis arenosa</name>
    <dbReference type="NCBI Taxonomy" id="1240361"/>
    <lineage>
        <taxon>Eukaryota</taxon>
        <taxon>Viridiplantae</taxon>
        <taxon>Streptophyta</taxon>
        <taxon>Embryophyta</taxon>
        <taxon>Tracheophyta</taxon>
        <taxon>Spermatophyta</taxon>
        <taxon>Magnoliopsida</taxon>
        <taxon>eudicotyledons</taxon>
        <taxon>Gunneridae</taxon>
        <taxon>Pentapetalae</taxon>
        <taxon>rosids</taxon>
        <taxon>malvids</taxon>
        <taxon>Brassicales</taxon>
        <taxon>Brassicaceae</taxon>
        <taxon>Camelineae</taxon>
        <taxon>Arabidopsis</taxon>
    </lineage>
</organism>
<protein>
    <recommendedName>
        <fullName evidence="7">CGL160/ATPI domain-containing protein</fullName>
    </recommendedName>
</protein>
<evidence type="ECO:0000256" key="4">
    <source>
        <dbReference type="ARBA" id="ARBA00023136"/>
    </source>
</evidence>
<evidence type="ECO:0000256" key="5">
    <source>
        <dbReference type="SAM" id="MobiDB-lite"/>
    </source>
</evidence>
<comment type="subcellular location">
    <subcellularLocation>
        <location evidence="1">Membrane</location>
        <topology evidence="1">Multi-pass membrane protein</topology>
    </subcellularLocation>
</comment>
<evidence type="ECO:0000259" key="7">
    <source>
        <dbReference type="Pfam" id="PF24763"/>
    </source>
</evidence>
<gene>
    <name evidence="8" type="ORF">ISN45_Aa04g016030</name>
</gene>
<dbReference type="PANTHER" id="PTHR34118">
    <property type="entry name" value="NF-KAPPA-B INHIBITOR-LIKE PROTEIN-RELATED"/>
    <property type="match status" value="1"/>
</dbReference>
<proteinExistence type="predicted"/>
<evidence type="ECO:0000256" key="3">
    <source>
        <dbReference type="ARBA" id="ARBA00022989"/>
    </source>
</evidence>
<dbReference type="GO" id="GO:0016020">
    <property type="term" value="C:membrane"/>
    <property type="evidence" value="ECO:0007669"/>
    <property type="project" value="UniProtKB-SubCell"/>
</dbReference>
<keyword evidence="9" id="KW-1185">Reference proteome</keyword>
<sequence>NTHNFENFVFVIIVIIIITSTRNSSMAILSYISATSTTPPLPQDQSPNSRLPTKIILPNKKPEKWSTGVAPGEYGGPPTTTKLRKYWGGEKEDPITSTDLIWNRDFMDQMKKLFDSPDDSSLDPSPSKEESSGFLSFSRVMSLDSMDIDLSKELAVSSKPVVKDLLDASKLEAKKQMSKAIVSPKWKLAPTRREQEKWDRATKAATGGSDVMFRELRRPRGDPEVQAAKDREQYFKLKNKIQVLTLGIGGVGLVSAYISYTPEIALSFGAGLMGSLAYMRMLGNSVDAMADGARGVVKGAANQPRLLVPVVLVMIFNRWNAILVPEYGFMHLELIPMLVGFFTYKIATFFQAIEEAISITTQKPESSSPDIEASD</sequence>